<keyword evidence="5" id="KW-0808">Transferase</keyword>
<dbReference type="EMBL" id="LYPC01000026">
    <property type="protein sequence ID" value="OCT13007.1"/>
    <property type="molecule type" value="Genomic_DNA"/>
</dbReference>
<sequence length="626" mass="70856">MYLKNRRWTFISMIGKGVLAARLWLIAYVVLILIPASIFLYVYSQRYSHILEDEVTRSMLQTLKQAEINLDHQFGSLSDTSNTMFLNPKLLQYLSNSIPYSEQIDALKELRYLMDNGQTNSNVFRVRLYVDESKLFSHERVNFFPKDTLKTRPWYETVINAGGRLVWTGVYKESFIDREDAYIYSGIRLLRDPDHYDNPSGFLSIDVDAKTLENTLSTIVLNKDQRVFMIAPDGTIVFHKDESLLGKKLESEAVLQAIATNKEGVSPIVENDNQQYVVYTTVNATGWKLVAEVPKKGINSRATSLNQFSSVATLTGVTILFLILVFILLAFIVQGMNRRVQTVIKVIKREGVAGLEEMSVTPDGDFNFLEKSVDHLIHRVKDLMEETYKSKVQEREAQLRALQAQINPHFLYNTLDTINWIAIGHKAHDISQMIGGLARYFRLSLNKGKDVVTVTDELELAKVYLEIQQTRFPKSFEFVFDLAGKEESDGVQNEGLQLDSYVIPKLTLQPIVENALLHGIRKSKGKTGKITIRAYIEGEDLFLSVTDDGIGMDPDFAQSQLTEPRPVMRTDGSGSSYGLYNVNERIRLFSGEAYGLCIHSQPGEGTTITVRFNVSATKRSSSSLNE</sequence>
<dbReference type="InterPro" id="IPR010559">
    <property type="entry name" value="Sig_transdc_His_kin_internal"/>
</dbReference>
<organism evidence="15 16">
    <name type="scientific">Paenibacillus pectinilyticus</name>
    <dbReference type="NCBI Taxonomy" id="512399"/>
    <lineage>
        <taxon>Bacteria</taxon>
        <taxon>Bacillati</taxon>
        <taxon>Bacillota</taxon>
        <taxon>Bacilli</taxon>
        <taxon>Bacillales</taxon>
        <taxon>Paenibacillaceae</taxon>
        <taxon>Paenibacillus</taxon>
    </lineage>
</organism>
<dbReference type="STRING" id="512399.A8709_22060"/>
<evidence type="ECO:0000256" key="10">
    <source>
        <dbReference type="ARBA" id="ARBA00022989"/>
    </source>
</evidence>
<dbReference type="Pfam" id="PF02743">
    <property type="entry name" value="dCache_1"/>
    <property type="match status" value="1"/>
</dbReference>
<dbReference type="InterPro" id="IPR004358">
    <property type="entry name" value="Sig_transdc_His_kin-like_C"/>
</dbReference>
<keyword evidence="10 13" id="KW-1133">Transmembrane helix</keyword>
<dbReference type="AlphaFoldDB" id="A0A1C0ZY28"/>
<reference evidence="16" key="1">
    <citation type="submission" date="2016-05" db="EMBL/GenBank/DDBJ databases">
        <title>Paenibacillus oryzae. sp. nov., isolated from the rice root.</title>
        <authorList>
            <person name="Zhang J."/>
            <person name="Zhang X."/>
        </authorList>
    </citation>
    <scope>NUCLEOTIDE SEQUENCE [LARGE SCALE GENOMIC DNA]</scope>
    <source>
        <strain evidence="16">KCTC13222</strain>
    </source>
</reference>
<evidence type="ECO:0000256" key="9">
    <source>
        <dbReference type="ARBA" id="ARBA00022840"/>
    </source>
</evidence>
<proteinExistence type="predicted"/>
<evidence type="ECO:0000256" key="12">
    <source>
        <dbReference type="ARBA" id="ARBA00023136"/>
    </source>
</evidence>
<evidence type="ECO:0000313" key="16">
    <source>
        <dbReference type="Proteomes" id="UP000093309"/>
    </source>
</evidence>
<dbReference type="CDD" id="cd12912">
    <property type="entry name" value="PDC2_MCP_like"/>
    <property type="match status" value="1"/>
</dbReference>
<evidence type="ECO:0000256" key="13">
    <source>
        <dbReference type="SAM" id="Phobius"/>
    </source>
</evidence>
<comment type="catalytic activity">
    <reaction evidence="1">
        <text>ATP + protein L-histidine = ADP + protein N-phospho-L-histidine.</text>
        <dbReference type="EC" id="2.7.13.3"/>
    </reaction>
</comment>
<feature type="transmembrane region" description="Helical" evidence="13">
    <location>
        <begin position="21"/>
        <end position="43"/>
    </location>
</feature>
<evidence type="ECO:0000256" key="5">
    <source>
        <dbReference type="ARBA" id="ARBA00022679"/>
    </source>
</evidence>
<keyword evidence="4" id="KW-1003">Cell membrane</keyword>
<dbReference type="PANTHER" id="PTHR34220">
    <property type="entry name" value="SENSOR HISTIDINE KINASE YPDA"/>
    <property type="match status" value="1"/>
</dbReference>
<keyword evidence="7" id="KW-0547">Nucleotide-binding</keyword>
<dbReference type="Pfam" id="PF02518">
    <property type="entry name" value="HATPase_c"/>
    <property type="match status" value="1"/>
</dbReference>
<dbReference type="OrthoDB" id="9776552at2"/>
<keyword evidence="9" id="KW-0067">ATP-binding</keyword>
<accession>A0A1C0ZY28</accession>
<keyword evidence="8" id="KW-0418">Kinase</keyword>
<dbReference type="SUPFAM" id="SSF55874">
    <property type="entry name" value="ATPase domain of HSP90 chaperone/DNA topoisomerase II/histidine kinase"/>
    <property type="match status" value="1"/>
</dbReference>
<evidence type="ECO:0000256" key="1">
    <source>
        <dbReference type="ARBA" id="ARBA00000085"/>
    </source>
</evidence>
<evidence type="ECO:0000256" key="6">
    <source>
        <dbReference type="ARBA" id="ARBA00022692"/>
    </source>
</evidence>
<name>A0A1C0ZY28_9BACL</name>
<dbReference type="Gene3D" id="3.30.450.20">
    <property type="entry name" value="PAS domain"/>
    <property type="match status" value="2"/>
</dbReference>
<keyword evidence="12 13" id="KW-0472">Membrane</keyword>
<feature type="domain" description="Histidine kinase" evidence="14">
    <location>
        <begin position="508"/>
        <end position="616"/>
    </location>
</feature>
<evidence type="ECO:0000256" key="2">
    <source>
        <dbReference type="ARBA" id="ARBA00004651"/>
    </source>
</evidence>
<dbReference type="InterPro" id="IPR036890">
    <property type="entry name" value="HATPase_C_sf"/>
</dbReference>
<dbReference type="RefSeq" id="WP_065855088.1">
    <property type="nucleotide sequence ID" value="NZ_LYPC01000026.1"/>
</dbReference>
<dbReference type="EC" id="2.7.13.3" evidence="3"/>
<evidence type="ECO:0000256" key="3">
    <source>
        <dbReference type="ARBA" id="ARBA00012438"/>
    </source>
</evidence>
<dbReference type="Proteomes" id="UP000093309">
    <property type="component" value="Unassembled WGS sequence"/>
</dbReference>
<dbReference type="GO" id="GO:0005886">
    <property type="term" value="C:plasma membrane"/>
    <property type="evidence" value="ECO:0007669"/>
    <property type="project" value="UniProtKB-SubCell"/>
</dbReference>
<dbReference type="InterPro" id="IPR003594">
    <property type="entry name" value="HATPase_dom"/>
</dbReference>
<gene>
    <name evidence="15" type="ORF">A8709_22060</name>
</gene>
<dbReference type="GO" id="GO:0000155">
    <property type="term" value="F:phosphorelay sensor kinase activity"/>
    <property type="evidence" value="ECO:0007669"/>
    <property type="project" value="InterPro"/>
</dbReference>
<dbReference type="GO" id="GO:0005524">
    <property type="term" value="F:ATP binding"/>
    <property type="evidence" value="ECO:0007669"/>
    <property type="project" value="UniProtKB-KW"/>
</dbReference>
<keyword evidence="16" id="KW-1185">Reference proteome</keyword>
<evidence type="ECO:0000256" key="11">
    <source>
        <dbReference type="ARBA" id="ARBA00023012"/>
    </source>
</evidence>
<dbReference type="PROSITE" id="PS50109">
    <property type="entry name" value="HIS_KIN"/>
    <property type="match status" value="1"/>
</dbReference>
<evidence type="ECO:0000256" key="4">
    <source>
        <dbReference type="ARBA" id="ARBA00022475"/>
    </source>
</evidence>
<dbReference type="InterPro" id="IPR005467">
    <property type="entry name" value="His_kinase_dom"/>
</dbReference>
<dbReference type="Gene3D" id="3.30.565.10">
    <property type="entry name" value="Histidine kinase-like ATPase, C-terminal domain"/>
    <property type="match status" value="1"/>
</dbReference>
<dbReference type="InterPro" id="IPR050640">
    <property type="entry name" value="Bact_2-comp_sensor_kinase"/>
</dbReference>
<evidence type="ECO:0000256" key="8">
    <source>
        <dbReference type="ARBA" id="ARBA00022777"/>
    </source>
</evidence>
<dbReference type="PANTHER" id="PTHR34220:SF7">
    <property type="entry name" value="SENSOR HISTIDINE KINASE YPDA"/>
    <property type="match status" value="1"/>
</dbReference>
<feature type="transmembrane region" description="Helical" evidence="13">
    <location>
        <begin position="311"/>
        <end position="333"/>
    </location>
</feature>
<evidence type="ECO:0000256" key="7">
    <source>
        <dbReference type="ARBA" id="ARBA00022741"/>
    </source>
</evidence>
<protein>
    <recommendedName>
        <fullName evidence="3">histidine kinase</fullName>
        <ecNumber evidence="3">2.7.13.3</ecNumber>
    </recommendedName>
</protein>
<comment type="caution">
    <text evidence="15">The sequence shown here is derived from an EMBL/GenBank/DDBJ whole genome shotgun (WGS) entry which is preliminary data.</text>
</comment>
<dbReference type="InterPro" id="IPR033479">
    <property type="entry name" value="dCache_1"/>
</dbReference>
<dbReference type="SMART" id="SM00387">
    <property type="entry name" value="HATPase_c"/>
    <property type="match status" value="1"/>
</dbReference>
<dbReference type="PRINTS" id="PR00344">
    <property type="entry name" value="BCTRLSENSOR"/>
</dbReference>
<dbReference type="Pfam" id="PF06580">
    <property type="entry name" value="His_kinase"/>
    <property type="match status" value="1"/>
</dbReference>
<keyword evidence="11" id="KW-0902">Two-component regulatory system</keyword>
<evidence type="ECO:0000313" key="15">
    <source>
        <dbReference type="EMBL" id="OCT13007.1"/>
    </source>
</evidence>
<comment type="subcellular location">
    <subcellularLocation>
        <location evidence="2">Cell membrane</location>
        <topology evidence="2">Multi-pass membrane protein</topology>
    </subcellularLocation>
</comment>
<keyword evidence="6 13" id="KW-0812">Transmembrane</keyword>
<evidence type="ECO:0000259" key="14">
    <source>
        <dbReference type="PROSITE" id="PS50109"/>
    </source>
</evidence>